<accession>A0A3B0B4L7</accession>
<evidence type="ECO:0000313" key="2">
    <source>
        <dbReference type="EMBL" id="RKN65887.1"/>
    </source>
</evidence>
<comment type="caution">
    <text evidence="2">The sequence shown here is derived from an EMBL/GenBank/DDBJ whole genome shotgun (WGS) entry which is preliminary data.</text>
</comment>
<protein>
    <submittedName>
        <fullName evidence="2">Uncharacterized protein</fullName>
    </submittedName>
</protein>
<dbReference type="OrthoDB" id="4191643at2"/>
<dbReference type="AlphaFoldDB" id="A0A3B0B4L7"/>
<name>A0A3B0B4L7_9ACTN</name>
<sequence>MSEITCTDTRTQGLQGASRSAYLRLFALQRDEEPATGAAAAADDARPEGAPDTAEAQQWKTRRSRMAIVDKLRSPVRMWPESPYPDVWVEYVRNGRGWHERFPDKATALLGADDLDDLLGTPDARLCSPHRVDVGEAYTRLRSSLGEGPA</sequence>
<feature type="region of interest" description="Disordered" evidence="1">
    <location>
        <begin position="33"/>
        <end position="62"/>
    </location>
</feature>
<proteinExistence type="predicted"/>
<evidence type="ECO:0000256" key="1">
    <source>
        <dbReference type="SAM" id="MobiDB-lite"/>
    </source>
</evidence>
<reference evidence="2 3" key="1">
    <citation type="journal article" date="2015" name="Antonie Van Leeuwenhoek">
        <title>Streptomyces klenkii sp. nov., isolated from deep marine sediment.</title>
        <authorList>
            <person name="Veyisoglu A."/>
            <person name="Sahin N."/>
        </authorList>
    </citation>
    <scope>NUCLEOTIDE SEQUENCE [LARGE SCALE GENOMIC DNA]</scope>
    <source>
        <strain evidence="2 3">KCTC 29202</strain>
    </source>
</reference>
<evidence type="ECO:0000313" key="3">
    <source>
        <dbReference type="Proteomes" id="UP000270343"/>
    </source>
</evidence>
<dbReference type="RefSeq" id="WP_120757613.1">
    <property type="nucleotide sequence ID" value="NZ_RBAM01000010.1"/>
</dbReference>
<keyword evidence="3" id="KW-1185">Reference proteome</keyword>
<dbReference type="EMBL" id="RBAM01000010">
    <property type="protein sequence ID" value="RKN65887.1"/>
    <property type="molecule type" value="Genomic_DNA"/>
</dbReference>
<organism evidence="2 3">
    <name type="scientific">Streptomyces klenkii</name>
    <dbReference type="NCBI Taxonomy" id="1420899"/>
    <lineage>
        <taxon>Bacteria</taxon>
        <taxon>Bacillati</taxon>
        <taxon>Actinomycetota</taxon>
        <taxon>Actinomycetes</taxon>
        <taxon>Kitasatosporales</taxon>
        <taxon>Streptomycetaceae</taxon>
        <taxon>Streptomyces</taxon>
    </lineage>
</organism>
<gene>
    <name evidence="2" type="ORF">D7231_24020</name>
</gene>
<dbReference type="Proteomes" id="UP000270343">
    <property type="component" value="Unassembled WGS sequence"/>
</dbReference>